<dbReference type="PRINTS" id="PR00344">
    <property type="entry name" value="BCTRLSENSOR"/>
</dbReference>
<accession>A0A0A8K744</accession>
<dbReference type="InterPro" id="IPR001789">
    <property type="entry name" value="Sig_transdc_resp-reg_receiver"/>
</dbReference>
<dbReference type="PROSITE" id="PS50109">
    <property type="entry name" value="HIS_KIN"/>
    <property type="match status" value="1"/>
</dbReference>
<evidence type="ECO:0000259" key="7">
    <source>
        <dbReference type="PROSITE" id="PS50110"/>
    </source>
</evidence>
<dbReference type="InterPro" id="IPR003594">
    <property type="entry name" value="HATPase_dom"/>
</dbReference>
<proteinExistence type="predicted"/>
<dbReference type="SMART" id="SM00387">
    <property type="entry name" value="HATPase_c"/>
    <property type="match status" value="1"/>
</dbReference>
<feature type="region of interest" description="Disordered" evidence="5">
    <location>
        <begin position="312"/>
        <end position="353"/>
    </location>
</feature>
<dbReference type="PANTHER" id="PTHR45339">
    <property type="entry name" value="HYBRID SIGNAL TRANSDUCTION HISTIDINE KINASE J"/>
    <property type="match status" value="1"/>
</dbReference>
<dbReference type="Proteomes" id="UP000031643">
    <property type="component" value="Chromosome"/>
</dbReference>
<comment type="catalytic activity">
    <reaction evidence="1">
        <text>ATP + protein L-histidine = ADP + protein N-phospho-L-histidine.</text>
        <dbReference type="EC" id="2.7.13.3"/>
    </reaction>
</comment>
<evidence type="ECO:0000256" key="1">
    <source>
        <dbReference type="ARBA" id="ARBA00000085"/>
    </source>
</evidence>
<dbReference type="SUPFAM" id="SSF55874">
    <property type="entry name" value="ATPase domain of HSP90 chaperone/DNA topoisomerase II/histidine kinase"/>
    <property type="match status" value="1"/>
</dbReference>
<keyword evidence="8" id="KW-0418">Kinase</keyword>
<organism evidence="8 9">
    <name type="scientific">Methyloceanibacter caenitepidi</name>
    <dbReference type="NCBI Taxonomy" id="1384459"/>
    <lineage>
        <taxon>Bacteria</taxon>
        <taxon>Pseudomonadati</taxon>
        <taxon>Pseudomonadota</taxon>
        <taxon>Alphaproteobacteria</taxon>
        <taxon>Hyphomicrobiales</taxon>
        <taxon>Hyphomicrobiaceae</taxon>
        <taxon>Methyloceanibacter</taxon>
    </lineage>
</organism>
<evidence type="ECO:0000256" key="5">
    <source>
        <dbReference type="SAM" id="MobiDB-lite"/>
    </source>
</evidence>
<evidence type="ECO:0000256" key="3">
    <source>
        <dbReference type="ARBA" id="ARBA00022553"/>
    </source>
</evidence>
<evidence type="ECO:0000256" key="2">
    <source>
        <dbReference type="ARBA" id="ARBA00012438"/>
    </source>
</evidence>
<dbReference type="KEGG" id="mcg:GL4_3339"/>
<keyword evidence="3 4" id="KW-0597">Phosphoprotein</keyword>
<dbReference type="STRING" id="1384459.GL4_3339"/>
<dbReference type="OrthoDB" id="9801651at2"/>
<gene>
    <name evidence="8" type="ORF">GL4_3339</name>
</gene>
<feature type="modified residue" description="4-aspartylphosphate" evidence="4">
    <location>
        <position position="407"/>
    </location>
</feature>
<dbReference type="PANTHER" id="PTHR45339:SF5">
    <property type="entry name" value="HISTIDINE KINASE"/>
    <property type="match status" value="1"/>
</dbReference>
<dbReference type="InterPro" id="IPR011006">
    <property type="entry name" value="CheY-like_superfamily"/>
</dbReference>
<keyword evidence="8" id="KW-0808">Transferase</keyword>
<dbReference type="GO" id="GO:0004673">
    <property type="term" value="F:protein histidine kinase activity"/>
    <property type="evidence" value="ECO:0007669"/>
    <property type="project" value="UniProtKB-EC"/>
</dbReference>
<dbReference type="PROSITE" id="PS50110">
    <property type="entry name" value="RESPONSE_REGULATORY"/>
    <property type="match status" value="1"/>
</dbReference>
<dbReference type="Gene3D" id="1.10.287.130">
    <property type="match status" value="1"/>
</dbReference>
<evidence type="ECO:0000313" key="9">
    <source>
        <dbReference type="Proteomes" id="UP000031643"/>
    </source>
</evidence>
<dbReference type="SUPFAM" id="SSF52172">
    <property type="entry name" value="CheY-like"/>
    <property type="match status" value="1"/>
</dbReference>
<dbReference type="InterPro" id="IPR004358">
    <property type="entry name" value="Sig_transdc_His_kin-like_C"/>
</dbReference>
<feature type="domain" description="Histidine kinase" evidence="6">
    <location>
        <begin position="45"/>
        <end position="259"/>
    </location>
</feature>
<dbReference type="SMART" id="SM00448">
    <property type="entry name" value="REC"/>
    <property type="match status" value="1"/>
</dbReference>
<dbReference type="EC" id="2.7.13.3" evidence="2"/>
<dbReference type="EMBL" id="AP014648">
    <property type="protein sequence ID" value="BAQ18763.1"/>
    <property type="molecule type" value="Genomic_DNA"/>
</dbReference>
<dbReference type="RefSeq" id="WP_045369029.1">
    <property type="nucleotide sequence ID" value="NZ_AP014648.1"/>
</dbReference>
<dbReference type="Gene3D" id="3.30.565.10">
    <property type="entry name" value="Histidine kinase-like ATPase, C-terminal domain"/>
    <property type="match status" value="1"/>
</dbReference>
<dbReference type="AlphaFoldDB" id="A0A0A8K744"/>
<sequence>MQVNEFRADDLYGQIEGLVAQLEAERQARAAAEAANAGTLGLLDVVSKKLRPPMESVTALTDRILDGPLNLAQRRDAETLSHSMHRILSALTEVLDFSTLQSGEADFSVEPFDFHALVRETASALQACAAAKGLTSSVDMASNCPRYIVGDAMRVRQVLMALMETSIKATAEGSIRLYVSVNDAASPVTVRFDITDTSPGMTPEQQARLFQPSTDMSRSDGGLGLPIAQRIAEAMGGEVSCDSALGQGALYWFTFKALVSEQETAKRSSQPAPADMLELDEVDVVDADVIAFEQPLTGSLAAERAMAEMLETPVPEPEPLPEPEPMPEPEPKPEQVPARSARRKPEQKRDHAGSLAGHALMIEDNTVNRLLIGAYLDEFGLTFDVAETGAAALMCLAQRSYDVVLMDTVLPDYRGLQLAQRIRSQESVSAHVPIVALATLSDTEDEKSYVEAGVNASVDKPIQGLDLYAALVPLVPAKQEDADEEDWTPVY</sequence>
<feature type="compositionally biased region" description="Basic and acidic residues" evidence="5">
    <location>
        <begin position="343"/>
        <end position="352"/>
    </location>
</feature>
<dbReference type="HOGENOM" id="CLU_000445_114_15_5"/>
<dbReference type="GO" id="GO:0000160">
    <property type="term" value="P:phosphorelay signal transduction system"/>
    <property type="evidence" value="ECO:0007669"/>
    <property type="project" value="InterPro"/>
</dbReference>
<evidence type="ECO:0000256" key="4">
    <source>
        <dbReference type="PROSITE-ProRule" id="PRU00169"/>
    </source>
</evidence>
<protein>
    <recommendedName>
        <fullName evidence="2">histidine kinase</fullName>
        <ecNumber evidence="2">2.7.13.3</ecNumber>
    </recommendedName>
</protein>
<keyword evidence="9" id="KW-1185">Reference proteome</keyword>
<reference evidence="8 9" key="1">
    <citation type="submission" date="2014-09" db="EMBL/GenBank/DDBJ databases">
        <title>Genome sequencing of Methyloceanibacter caenitepidi Gela4.</title>
        <authorList>
            <person name="Takeuchi M."/>
            <person name="Susumu S."/>
            <person name="Kamagata Y."/>
            <person name="Oshima K."/>
            <person name="Hattori M."/>
            <person name="Iwasaki W."/>
        </authorList>
    </citation>
    <scope>NUCLEOTIDE SEQUENCE [LARGE SCALE GENOMIC DNA]</scope>
    <source>
        <strain evidence="8 9">Gela4</strain>
    </source>
</reference>
<dbReference type="InterPro" id="IPR005467">
    <property type="entry name" value="His_kinase_dom"/>
</dbReference>
<dbReference type="Pfam" id="PF00072">
    <property type="entry name" value="Response_reg"/>
    <property type="match status" value="1"/>
</dbReference>
<feature type="domain" description="Response regulatory" evidence="7">
    <location>
        <begin position="358"/>
        <end position="475"/>
    </location>
</feature>
<dbReference type="InterPro" id="IPR036890">
    <property type="entry name" value="HATPase_C_sf"/>
</dbReference>
<evidence type="ECO:0000259" key="6">
    <source>
        <dbReference type="PROSITE" id="PS50109"/>
    </source>
</evidence>
<dbReference type="Pfam" id="PF02518">
    <property type="entry name" value="HATPase_c"/>
    <property type="match status" value="1"/>
</dbReference>
<dbReference type="Gene3D" id="3.40.50.2300">
    <property type="match status" value="1"/>
</dbReference>
<dbReference type="CDD" id="cd17546">
    <property type="entry name" value="REC_hyHK_CKI1_RcsC-like"/>
    <property type="match status" value="1"/>
</dbReference>
<evidence type="ECO:0000313" key="8">
    <source>
        <dbReference type="EMBL" id="BAQ18763.1"/>
    </source>
</evidence>
<name>A0A0A8K744_9HYPH</name>